<keyword evidence="2" id="KW-1185">Reference proteome</keyword>
<proteinExistence type="predicted"/>
<feature type="non-terminal residue" evidence="1">
    <location>
        <position position="58"/>
    </location>
</feature>
<dbReference type="InParanoid" id="C5KLD5"/>
<dbReference type="OrthoDB" id="10264606at2759"/>
<dbReference type="InterPro" id="IPR002110">
    <property type="entry name" value="Ankyrin_rpt"/>
</dbReference>
<name>C5KLD5_PERM5</name>
<dbReference type="Proteomes" id="UP000007800">
    <property type="component" value="Unassembled WGS sequence"/>
</dbReference>
<dbReference type="Gene3D" id="1.25.40.20">
    <property type="entry name" value="Ankyrin repeat-containing domain"/>
    <property type="match status" value="1"/>
</dbReference>
<dbReference type="Pfam" id="PF12796">
    <property type="entry name" value="Ank_2"/>
    <property type="match status" value="1"/>
</dbReference>
<dbReference type="EMBL" id="GG673929">
    <property type="protein sequence ID" value="EER14708.1"/>
    <property type="molecule type" value="Genomic_DNA"/>
</dbReference>
<reference evidence="1 2" key="1">
    <citation type="submission" date="2008-07" db="EMBL/GenBank/DDBJ databases">
        <authorList>
            <person name="El-Sayed N."/>
            <person name="Caler E."/>
            <person name="Inman J."/>
            <person name="Amedeo P."/>
            <person name="Hass B."/>
            <person name="Wortman J."/>
        </authorList>
    </citation>
    <scope>NUCLEOTIDE SEQUENCE [LARGE SCALE GENOMIC DNA]</scope>
    <source>
        <strain evidence="2">ATCC 50983 / TXsc</strain>
    </source>
</reference>
<dbReference type="SUPFAM" id="SSF48403">
    <property type="entry name" value="Ankyrin repeat"/>
    <property type="match status" value="1"/>
</dbReference>
<dbReference type="InterPro" id="IPR036770">
    <property type="entry name" value="Ankyrin_rpt-contain_sf"/>
</dbReference>
<organism evidence="2">
    <name type="scientific">Perkinsus marinus (strain ATCC 50983 / TXsc)</name>
    <dbReference type="NCBI Taxonomy" id="423536"/>
    <lineage>
        <taxon>Eukaryota</taxon>
        <taxon>Sar</taxon>
        <taxon>Alveolata</taxon>
        <taxon>Perkinsozoa</taxon>
        <taxon>Perkinsea</taxon>
        <taxon>Perkinsida</taxon>
        <taxon>Perkinsidae</taxon>
        <taxon>Perkinsus</taxon>
    </lineage>
</organism>
<dbReference type="AlphaFoldDB" id="C5KLD5"/>
<dbReference type="RefSeq" id="XP_002782912.1">
    <property type="nucleotide sequence ID" value="XM_002782866.1"/>
</dbReference>
<accession>C5KLD5</accession>
<dbReference type="GeneID" id="9045896"/>
<evidence type="ECO:0000313" key="2">
    <source>
        <dbReference type="Proteomes" id="UP000007800"/>
    </source>
</evidence>
<evidence type="ECO:0000313" key="1">
    <source>
        <dbReference type="EMBL" id="EER14708.1"/>
    </source>
</evidence>
<protein>
    <submittedName>
        <fullName evidence="1">Uncharacterized protein</fullName>
    </submittedName>
</protein>
<gene>
    <name evidence="1" type="ORF">Pmar_PMAR001315</name>
</gene>
<sequence>MKLLLENDADPNRSEPTTFTALYAAINKGQNEAVKLLLEWQADPNQVVGNVDPTKRCF</sequence>